<reference evidence="2 3" key="1">
    <citation type="journal article" date="2018" name="IMA Fungus">
        <title>IMA Genome-F 9: Draft genome sequence of Annulohypoxylon stygium, Aspergillus mulundensis, Berkeleyomyces basicola (syn. Thielaviopsis basicola), Ceratocystis smalleyi, two Cercospora beticola strains, Coleophoma cylindrospora, Fusarium fracticaudum, Phialophora cf. hyalina, and Morchella septimelata.</title>
        <authorList>
            <person name="Wingfield B.D."/>
            <person name="Bills G.F."/>
            <person name="Dong Y."/>
            <person name="Huang W."/>
            <person name="Nel W.J."/>
            <person name="Swalarsk-Parry B.S."/>
            <person name="Vaghefi N."/>
            <person name="Wilken P.M."/>
            <person name="An Z."/>
            <person name="de Beer Z.W."/>
            <person name="De Vos L."/>
            <person name="Chen L."/>
            <person name="Duong T.A."/>
            <person name="Gao Y."/>
            <person name="Hammerbacher A."/>
            <person name="Kikkert J.R."/>
            <person name="Li Y."/>
            <person name="Li H."/>
            <person name="Li K."/>
            <person name="Li Q."/>
            <person name="Liu X."/>
            <person name="Ma X."/>
            <person name="Naidoo K."/>
            <person name="Pethybridge S.J."/>
            <person name="Sun J."/>
            <person name="Steenkamp E.T."/>
            <person name="van der Nest M.A."/>
            <person name="van Wyk S."/>
            <person name="Wingfield M.J."/>
            <person name="Xiong C."/>
            <person name="Yue Q."/>
            <person name="Zhang X."/>
        </authorList>
    </citation>
    <scope>NUCLEOTIDE SEQUENCE [LARGE SCALE GENOMIC DNA]</scope>
    <source>
        <strain evidence="2 3">BP6252</strain>
    </source>
</reference>
<proteinExistence type="predicted"/>
<feature type="region of interest" description="Disordered" evidence="1">
    <location>
        <begin position="195"/>
        <end position="310"/>
    </location>
</feature>
<dbReference type="Proteomes" id="UP000256645">
    <property type="component" value="Unassembled WGS sequence"/>
</dbReference>
<dbReference type="OrthoDB" id="661148at2759"/>
<feature type="compositionally biased region" description="Basic and acidic residues" evidence="1">
    <location>
        <begin position="216"/>
        <end position="231"/>
    </location>
</feature>
<accession>A0A3D8Q8K7</accession>
<protein>
    <submittedName>
        <fullName evidence="2">Uncharacterized protein</fullName>
    </submittedName>
</protein>
<feature type="compositionally biased region" description="Basic and acidic residues" evidence="1">
    <location>
        <begin position="271"/>
        <end position="310"/>
    </location>
</feature>
<name>A0A3D8Q8K7_9HELO</name>
<organism evidence="2 3">
    <name type="scientific">Coleophoma cylindrospora</name>
    <dbReference type="NCBI Taxonomy" id="1849047"/>
    <lineage>
        <taxon>Eukaryota</taxon>
        <taxon>Fungi</taxon>
        <taxon>Dikarya</taxon>
        <taxon>Ascomycota</taxon>
        <taxon>Pezizomycotina</taxon>
        <taxon>Leotiomycetes</taxon>
        <taxon>Helotiales</taxon>
        <taxon>Dermateaceae</taxon>
        <taxon>Coleophoma</taxon>
    </lineage>
</organism>
<dbReference type="AlphaFoldDB" id="A0A3D8Q8K7"/>
<sequence length="345" mass="38988">MDPFSILVGSLALTEAANKVAGKLMDTYRDFKSAPREMVEIADQVTFCSGLVDVFANSVDATGQKFPTRFREDVTTLVDKCNSILTDIEDMIPEGTRDQDRPDYAQRLKYAFGDKKAIDELQDKLKKVQHMFMFMTTCWMYQVPSLQHHHQQQATSSAIPVGSLRGTMEHVPVQITMNNGNGESQAVIYEATLTLKPKQTPATPSRPGLPRSKSSVADDARMKTNAKESLKNMRRSPNFSTNLLRRVRPVVTTESDGSGRRADRHRISYSKKYEEIGKKRERYREDSDQGHREESSVEAKSREEASHDVDEIINDRLYKVVFDRTPVQPSEYIKPNAVSCGTARS</sequence>
<gene>
    <name evidence="2" type="ORF">BP6252_13550</name>
</gene>
<dbReference type="EMBL" id="PDLM01000018">
    <property type="protein sequence ID" value="RDW58139.1"/>
    <property type="molecule type" value="Genomic_DNA"/>
</dbReference>
<evidence type="ECO:0000313" key="3">
    <source>
        <dbReference type="Proteomes" id="UP000256645"/>
    </source>
</evidence>
<evidence type="ECO:0000313" key="2">
    <source>
        <dbReference type="EMBL" id="RDW58139.1"/>
    </source>
</evidence>
<evidence type="ECO:0000256" key="1">
    <source>
        <dbReference type="SAM" id="MobiDB-lite"/>
    </source>
</evidence>
<comment type="caution">
    <text evidence="2">The sequence shown here is derived from an EMBL/GenBank/DDBJ whole genome shotgun (WGS) entry which is preliminary data.</text>
</comment>
<dbReference type="STRING" id="1849047.A0A3D8Q8K7"/>
<keyword evidence="3" id="KW-1185">Reference proteome</keyword>